<dbReference type="EMBL" id="CP088100">
    <property type="protein sequence ID" value="UFW88835.1"/>
    <property type="molecule type" value="Genomic_DNA"/>
</dbReference>
<dbReference type="RefSeq" id="WP_063985156.1">
    <property type="nucleotide sequence ID" value="NZ_CP088100.1"/>
</dbReference>
<name>A0ABY3QSV9_9BRAD</name>
<dbReference type="InterPro" id="IPR011032">
    <property type="entry name" value="GroES-like_sf"/>
</dbReference>
<dbReference type="Pfam" id="PF00107">
    <property type="entry name" value="ADH_zinc_N"/>
    <property type="match status" value="1"/>
</dbReference>
<dbReference type="InterPro" id="IPR013154">
    <property type="entry name" value="ADH-like_N"/>
</dbReference>
<dbReference type="CDD" id="cd08267">
    <property type="entry name" value="MDR1"/>
    <property type="match status" value="1"/>
</dbReference>
<dbReference type="Pfam" id="PF08240">
    <property type="entry name" value="ADH_N"/>
    <property type="match status" value="1"/>
</dbReference>
<dbReference type="Gene3D" id="3.90.180.10">
    <property type="entry name" value="Medium-chain alcohol dehydrogenases, catalytic domain"/>
    <property type="match status" value="1"/>
</dbReference>
<proteinExistence type="predicted"/>
<accession>A0ABY3QSV9</accession>
<dbReference type="PANTHER" id="PTHR44013:SF1">
    <property type="entry name" value="ZINC-TYPE ALCOHOL DEHYDROGENASE-LIKE PROTEIN C16A3.02C"/>
    <property type="match status" value="1"/>
</dbReference>
<sequence>MKRIQYDSYGGPETMKLEAFELKAPGTGEVAVKVKFAAINPIDWKVRNGYLKMVTGKKFPRAMGSDFSGIVTAVGAGVTRFKIGDPVFGMAQIKHGGALGEVVIAPQTFVARRPDSVSFEDAACLATPGVTAWNGLVDKAALKSGGQVFINGCTGAVGEATVQLAKMFGATVAGTCSAQAMQRARDLDVQPLFDYRATDLSKIRERFDVVYDSAGTMAVAAGVGLLREGGVYLDINPAPIKFIRAIFNRKLKPIVCAARADILDGLAVASANGKLRLPVAETVRLNDAIPLIAALEAGHKLAGKALVACKCRLGQ</sequence>
<evidence type="ECO:0000313" key="3">
    <source>
        <dbReference type="Proteomes" id="UP001430990"/>
    </source>
</evidence>
<dbReference type="SUPFAM" id="SSF50129">
    <property type="entry name" value="GroES-like"/>
    <property type="match status" value="1"/>
</dbReference>
<dbReference type="PANTHER" id="PTHR44013">
    <property type="entry name" value="ZINC-TYPE ALCOHOL DEHYDROGENASE-LIKE PROTEIN C16A3.02C"/>
    <property type="match status" value="1"/>
</dbReference>
<evidence type="ECO:0000313" key="2">
    <source>
        <dbReference type="EMBL" id="UFW88835.1"/>
    </source>
</evidence>
<dbReference type="InterPro" id="IPR036291">
    <property type="entry name" value="NAD(P)-bd_dom_sf"/>
</dbReference>
<dbReference type="InterPro" id="IPR052733">
    <property type="entry name" value="Chloroplast_QOR"/>
</dbReference>
<dbReference type="Proteomes" id="UP001430990">
    <property type="component" value="Chromosome"/>
</dbReference>
<dbReference type="SMART" id="SM00829">
    <property type="entry name" value="PKS_ER"/>
    <property type="match status" value="1"/>
</dbReference>
<organism evidence="2 3">
    <name type="scientific">Bradyrhizobium barranii</name>
    <dbReference type="NCBI Taxonomy" id="2992140"/>
    <lineage>
        <taxon>Bacteria</taxon>
        <taxon>Pseudomonadati</taxon>
        <taxon>Pseudomonadota</taxon>
        <taxon>Alphaproteobacteria</taxon>
        <taxon>Hyphomicrobiales</taxon>
        <taxon>Nitrobacteraceae</taxon>
        <taxon>Bradyrhizobium</taxon>
    </lineage>
</organism>
<protein>
    <submittedName>
        <fullName evidence="2">NAD(P)-dependent alcohol dehydrogenase</fullName>
    </submittedName>
</protein>
<feature type="domain" description="Enoyl reductase (ER)" evidence="1">
    <location>
        <begin position="10"/>
        <end position="307"/>
    </location>
</feature>
<dbReference type="Gene3D" id="3.40.50.720">
    <property type="entry name" value="NAD(P)-binding Rossmann-like Domain"/>
    <property type="match status" value="1"/>
</dbReference>
<keyword evidence="3" id="KW-1185">Reference proteome</keyword>
<evidence type="ECO:0000259" key="1">
    <source>
        <dbReference type="SMART" id="SM00829"/>
    </source>
</evidence>
<dbReference type="InterPro" id="IPR020843">
    <property type="entry name" value="ER"/>
</dbReference>
<dbReference type="SUPFAM" id="SSF51735">
    <property type="entry name" value="NAD(P)-binding Rossmann-fold domains"/>
    <property type="match status" value="1"/>
</dbReference>
<gene>
    <name evidence="2" type="ORF">BjapCC829_10190</name>
</gene>
<dbReference type="InterPro" id="IPR013149">
    <property type="entry name" value="ADH-like_C"/>
</dbReference>
<reference evidence="2" key="1">
    <citation type="submission" date="2021-11" db="EMBL/GenBank/DDBJ databases">
        <title>Australian commercial rhizobial inoculants.</title>
        <authorList>
            <person name="Kohlmeier M.G."/>
            <person name="O'Hara G.W."/>
            <person name="Colombi E."/>
            <person name="Ramsay J.P."/>
            <person name="Terpolilli J."/>
        </authorList>
    </citation>
    <scope>NUCLEOTIDE SEQUENCE</scope>
    <source>
        <strain evidence="2">CC829</strain>
    </source>
</reference>